<protein>
    <submittedName>
        <fullName evidence="6">PARD3</fullName>
    </submittedName>
</protein>
<dbReference type="PANTHER" id="PTHR16484">
    <property type="entry name" value="PARTITIONING DEFECTIVE 3 RELATED"/>
    <property type="match status" value="1"/>
</dbReference>
<dbReference type="OrthoDB" id="6158455at2759"/>
<dbReference type="InterPro" id="IPR052213">
    <property type="entry name" value="PAR3"/>
</dbReference>
<dbReference type="GO" id="GO:0005912">
    <property type="term" value="C:adherens junction"/>
    <property type="evidence" value="ECO:0007669"/>
    <property type="project" value="TreeGrafter"/>
</dbReference>
<dbReference type="PANTHER" id="PTHR16484:SF17">
    <property type="entry name" value="BAZOOKA, ISOFORM B"/>
    <property type="match status" value="1"/>
</dbReference>
<proteinExistence type="predicted"/>
<evidence type="ECO:0000256" key="4">
    <source>
        <dbReference type="SAM" id="MobiDB-lite"/>
    </source>
</evidence>
<gene>
    <name evidence="6" type="ORF">MEDL_20134</name>
</gene>
<accession>A0A8S3RFE7</accession>
<dbReference type="InterPro" id="IPR021922">
    <property type="entry name" value="Par3/HAL_N"/>
</dbReference>
<dbReference type="GO" id="GO:0008104">
    <property type="term" value="P:intracellular protein localization"/>
    <property type="evidence" value="ECO:0007669"/>
    <property type="project" value="TreeGrafter"/>
</dbReference>
<reference evidence="6" key="1">
    <citation type="submission" date="2021-03" db="EMBL/GenBank/DDBJ databases">
        <authorList>
            <person name="Bekaert M."/>
        </authorList>
    </citation>
    <scope>NUCLEOTIDE SEQUENCE</scope>
</reference>
<dbReference type="Pfam" id="PF12053">
    <property type="entry name" value="Par3_HAL_N_term"/>
    <property type="match status" value="1"/>
</dbReference>
<dbReference type="Proteomes" id="UP000683360">
    <property type="component" value="Unassembled WGS sequence"/>
</dbReference>
<organism evidence="6 7">
    <name type="scientific">Mytilus edulis</name>
    <name type="common">Blue mussel</name>
    <dbReference type="NCBI Taxonomy" id="6550"/>
    <lineage>
        <taxon>Eukaryota</taxon>
        <taxon>Metazoa</taxon>
        <taxon>Spiralia</taxon>
        <taxon>Lophotrochozoa</taxon>
        <taxon>Mollusca</taxon>
        <taxon>Bivalvia</taxon>
        <taxon>Autobranchia</taxon>
        <taxon>Pteriomorphia</taxon>
        <taxon>Mytilida</taxon>
        <taxon>Mytiloidea</taxon>
        <taxon>Mytilidae</taxon>
        <taxon>Mytilinae</taxon>
        <taxon>Mytilus</taxon>
    </lineage>
</organism>
<evidence type="ECO:0000259" key="5">
    <source>
        <dbReference type="Pfam" id="PF12053"/>
    </source>
</evidence>
<evidence type="ECO:0000256" key="1">
    <source>
        <dbReference type="ARBA" id="ARBA00022618"/>
    </source>
</evidence>
<dbReference type="EMBL" id="CAJPWZ010001029">
    <property type="protein sequence ID" value="CAG2205709.1"/>
    <property type="molecule type" value="Genomic_DNA"/>
</dbReference>
<feature type="compositionally biased region" description="Low complexity" evidence="4">
    <location>
        <begin position="96"/>
        <end position="106"/>
    </location>
</feature>
<keyword evidence="3" id="KW-0131">Cell cycle</keyword>
<dbReference type="GO" id="GO:0035091">
    <property type="term" value="F:phosphatidylinositol binding"/>
    <property type="evidence" value="ECO:0007669"/>
    <property type="project" value="TreeGrafter"/>
</dbReference>
<dbReference type="GO" id="GO:0043296">
    <property type="term" value="C:apical junction complex"/>
    <property type="evidence" value="ECO:0007669"/>
    <property type="project" value="TreeGrafter"/>
</dbReference>
<feature type="domain" description="Par3/HAL N-terminal" evidence="5">
    <location>
        <begin position="3"/>
        <end position="84"/>
    </location>
</feature>
<dbReference type="GO" id="GO:0051301">
    <property type="term" value="P:cell division"/>
    <property type="evidence" value="ECO:0007669"/>
    <property type="project" value="UniProtKB-KW"/>
</dbReference>
<dbReference type="GO" id="GO:0007155">
    <property type="term" value="P:cell adhesion"/>
    <property type="evidence" value="ECO:0007669"/>
    <property type="project" value="TreeGrafter"/>
</dbReference>
<evidence type="ECO:0000313" key="7">
    <source>
        <dbReference type="Proteomes" id="UP000683360"/>
    </source>
</evidence>
<name>A0A8S3RFE7_MYTED</name>
<comment type="caution">
    <text evidence="6">The sequence shown here is derived from an EMBL/GenBank/DDBJ whole genome shotgun (WGS) entry which is preliminary data.</text>
</comment>
<feature type="region of interest" description="Disordered" evidence="4">
    <location>
        <begin position="84"/>
        <end position="122"/>
    </location>
</feature>
<evidence type="ECO:0000256" key="2">
    <source>
        <dbReference type="ARBA" id="ARBA00022737"/>
    </source>
</evidence>
<keyword evidence="1" id="KW-0132">Cell division</keyword>
<dbReference type="AlphaFoldDB" id="A0A8S3RFE7"/>
<keyword evidence="2" id="KW-0677">Repeat</keyword>
<dbReference type="GO" id="GO:0005938">
    <property type="term" value="C:cell cortex"/>
    <property type="evidence" value="ECO:0007669"/>
    <property type="project" value="TreeGrafter"/>
</dbReference>
<dbReference type="GO" id="GO:0045197">
    <property type="term" value="P:establishment or maintenance of epithelial cell apical/basal polarity"/>
    <property type="evidence" value="ECO:0007669"/>
    <property type="project" value="TreeGrafter"/>
</dbReference>
<sequence>MPMKVTVCFDRVRVIVPCGDGEIPVHSLIEKAITRFKKATVKSGDYWVSVNNLRTTDGGILDPDDLLVDVVDDKEQLVADYEEQGANNYQPHNGDGASASSTGTASPEPVERPPKTYHNVNEDDTVVVTPKDLSAGSRLRVRRGSEPTLHTLNDNITAPAICEVKNMKDMPIVDLVKEVAKM</sequence>
<dbReference type="FunFam" id="3.10.20.90:FF:000017">
    <property type="entry name" value="partitioning defective 3 homolog isoform X2"/>
    <property type="match status" value="1"/>
</dbReference>
<dbReference type="GO" id="GO:0000226">
    <property type="term" value="P:microtubule cytoskeleton organization"/>
    <property type="evidence" value="ECO:0007669"/>
    <property type="project" value="TreeGrafter"/>
</dbReference>
<evidence type="ECO:0000256" key="3">
    <source>
        <dbReference type="ARBA" id="ARBA00023306"/>
    </source>
</evidence>
<dbReference type="GO" id="GO:0051660">
    <property type="term" value="P:establishment of centrosome localization"/>
    <property type="evidence" value="ECO:0007669"/>
    <property type="project" value="TreeGrafter"/>
</dbReference>
<keyword evidence="7" id="KW-1185">Reference proteome</keyword>
<dbReference type="Gene3D" id="3.10.20.90">
    <property type="entry name" value="Phosphatidylinositol 3-kinase Catalytic Subunit, Chain A, domain 1"/>
    <property type="match status" value="1"/>
</dbReference>
<evidence type="ECO:0000313" key="6">
    <source>
        <dbReference type="EMBL" id="CAG2205709.1"/>
    </source>
</evidence>
<dbReference type="GO" id="GO:0016324">
    <property type="term" value="C:apical plasma membrane"/>
    <property type="evidence" value="ECO:0007669"/>
    <property type="project" value="TreeGrafter"/>
</dbReference>
<dbReference type="GO" id="GO:0030010">
    <property type="term" value="P:establishment of cell polarity"/>
    <property type="evidence" value="ECO:0007669"/>
    <property type="project" value="TreeGrafter"/>
</dbReference>